<evidence type="ECO:0000313" key="2">
    <source>
        <dbReference type="Proteomes" id="UP000287651"/>
    </source>
</evidence>
<dbReference type="GO" id="GO:0007018">
    <property type="term" value="P:microtubule-based movement"/>
    <property type="evidence" value="ECO:0007669"/>
    <property type="project" value="InterPro"/>
</dbReference>
<name>A0A426XAI7_ENSVE</name>
<dbReference type="GO" id="GO:0003777">
    <property type="term" value="F:microtubule motor activity"/>
    <property type="evidence" value="ECO:0007669"/>
    <property type="project" value="InterPro"/>
</dbReference>
<dbReference type="EMBL" id="AMZH03023501">
    <property type="protein sequence ID" value="RRT36509.1"/>
    <property type="molecule type" value="Genomic_DNA"/>
</dbReference>
<dbReference type="InterPro" id="IPR027640">
    <property type="entry name" value="Kinesin-like_fam"/>
</dbReference>
<dbReference type="Gene3D" id="3.40.850.10">
    <property type="entry name" value="Kinesin motor domain"/>
    <property type="match status" value="1"/>
</dbReference>
<gene>
    <name evidence="1" type="ORF">B296_00049199</name>
</gene>
<dbReference type="PANTHER" id="PTHR47968">
    <property type="entry name" value="CENTROMERE PROTEIN E"/>
    <property type="match status" value="1"/>
</dbReference>
<dbReference type="AlphaFoldDB" id="A0A426XAI7"/>
<protein>
    <recommendedName>
        <fullName evidence="3">Kinesin motor domain-containing protein</fullName>
    </recommendedName>
</protein>
<organism evidence="1 2">
    <name type="scientific">Ensete ventricosum</name>
    <name type="common">Abyssinian banana</name>
    <name type="synonym">Musa ensete</name>
    <dbReference type="NCBI Taxonomy" id="4639"/>
    <lineage>
        <taxon>Eukaryota</taxon>
        <taxon>Viridiplantae</taxon>
        <taxon>Streptophyta</taxon>
        <taxon>Embryophyta</taxon>
        <taxon>Tracheophyta</taxon>
        <taxon>Spermatophyta</taxon>
        <taxon>Magnoliopsida</taxon>
        <taxon>Liliopsida</taxon>
        <taxon>Zingiberales</taxon>
        <taxon>Musaceae</taxon>
        <taxon>Ensete</taxon>
    </lineage>
</organism>
<evidence type="ECO:0000313" key="1">
    <source>
        <dbReference type="EMBL" id="RRT36509.1"/>
    </source>
</evidence>
<proteinExistence type="predicted"/>
<evidence type="ECO:0008006" key="3">
    <source>
        <dbReference type="Google" id="ProtNLM"/>
    </source>
</evidence>
<accession>A0A426XAI7</accession>
<reference evidence="1 2" key="1">
    <citation type="journal article" date="2014" name="Agronomy (Basel)">
        <title>A Draft Genome Sequence for Ensete ventricosum, the Drought-Tolerant Tree Against Hunger.</title>
        <authorList>
            <person name="Harrison J."/>
            <person name="Moore K.A."/>
            <person name="Paszkiewicz K."/>
            <person name="Jones T."/>
            <person name="Grant M."/>
            <person name="Ambacheew D."/>
            <person name="Muzemil S."/>
            <person name="Studholme D.J."/>
        </authorList>
    </citation>
    <scope>NUCLEOTIDE SEQUENCE [LARGE SCALE GENOMIC DNA]</scope>
</reference>
<dbReference type="InterPro" id="IPR036961">
    <property type="entry name" value="Kinesin_motor_dom_sf"/>
</dbReference>
<dbReference type="Proteomes" id="UP000287651">
    <property type="component" value="Unassembled WGS sequence"/>
</dbReference>
<comment type="caution">
    <text evidence="1">The sequence shown here is derived from an EMBL/GenBank/DDBJ whole genome shotgun (WGS) entry which is preliminary data.</text>
</comment>
<dbReference type="PANTHER" id="PTHR47968:SF18">
    <property type="entry name" value="KINESIN-LIKE PROTEIN KIN-7F"/>
    <property type="match status" value="1"/>
</dbReference>
<sequence>MGTIGGDEASPWEKAEGTRKEERILVSVRLRPLNAKEIGKNDPSDWECRTNTTIVFKNAHSERTMYPTAYTFGTVVEKLTEETLRDRWHLKELLCVCEGGSSALLAAVVCEFPSMTNFLLPSPLNFQMKRQQIGG</sequence>